<dbReference type="KEGG" id="eiv:EIN_263190"/>
<dbReference type="InterPro" id="IPR000742">
    <property type="entry name" value="EGF"/>
</dbReference>
<proteinExistence type="predicted"/>
<feature type="domain" description="EGF-like" evidence="2">
    <location>
        <begin position="228"/>
        <end position="258"/>
    </location>
</feature>
<feature type="domain" description="EGF-like" evidence="2">
    <location>
        <begin position="323"/>
        <end position="354"/>
    </location>
</feature>
<feature type="non-terminal residue" evidence="3">
    <location>
        <position position="510"/>
    </location>
</feature>
<gene>
    <name evidence="3" type="ORF">EIN_263190</name>
</gene>
<evidence type="ECO:0000259" key="2">
    <source>
        <dbReference type="SMART" id="SM00181"/>
    </source>
</evidence>
<reference evidence="3 4" key="1">
    <citation type="submission" date="2012-10" db="EMBL/GenBank/DDBJ databases">
        <authorList>
            <person name="Zafar N."/>
            <person name="Inman J."/>
            <person name="Hall N."/>
            <person name="Lorenzi H."/>
            <person name="Caler E."/>
        </authorList>
    </citation>
    <scope>NUCLEOTIDE SEQUENCE [LARGE SCALE GENOMIC DNA]</scope>
    <source>
        <strain evidence="3 4">IP1</strain>
    </source>
</reference>
<dbReference type="Proteomes" id="UP000014680">
    <property type="component" value="Unassembled WGS sequence"/>
</dbReference>
<keyword evidence="1" id="KW-0732">Signal</keyword>
<dbReference type="SMART" id="SM00181">
    <property type="entry name" value="EGF"/>
    <property type="match status" value="7"/>
</dbReference>
<feature type="domain" description="EGF-like" evidence="2">
    <location>
        <begin position="355"/>
        <end position="388"/>
    </location>
</feature>
<keyword evidence="4" id="KW-1185">Reference proteome</keyword>
<evidence type="ECO:0000313" key="3">
    <source>
        <dbReference type="EMBL" id="ELP92955.1"/>
    </source>
</evidence>
<evidence type="ECO:0000313" key="4">
    <source>
        <dbReference type="Proteomes" id="UP000014680"/>
    </source>
</evidence>
<dbReference type="EMBL" id="KB206296">
    <property type="protein sequence ID" value="ELP92955.1"/>
    <property type="molecule type" value="Genomic_DNA"/>
</dbReference>
<dbReference type="OMA" id="DKCTPQD"/>
<dbReference type="InterPro" id="IPR053215">
    <property type="entry name" value="TKL_Ser/Thr_kinase"/>
</dbReference>
<evidence type="ECO:0000256" key="1">
    <source>
        <dbReference type="SAM" id="SignalP"/>
    </source>
</evidence>
<feature type="chain" id="PRO_5003974116" description="EGF-like domain-containing protein" evidence="1">
    <location>
        <begin position="18"/>
        <end position="510"/>
    </location>
</feature>
<accession>L7FNB9</accession>
<feature type="signal peptide" evidence="1">
    <location>
        <begin position="1"/>
        <end position="17"/>
    </location>
</feature>
<name>L7FNB9_ENTIV</name>
<dbReference type="AlphaFoldDB" id="L7FNB9"/>
<dbReference type="SUPFAM" id="SSF57184">
    <property type="entry name" value="Growth factor receptor domain"/>
    <property type="match status" value="4"/>
</dbReference>
<dbReference type="SMART" id="SM00261">
    <property type="entry name" value="FU"/>
    <property type="match status" value="6"/>
</dbReference>
<feature type="domain" description="EGF-like" evidence="2">
    <location>
        <begin position="403"/>
        <end position="439"/>
    </location>
</feature>
<feature type="domain" description="EGF-like" evidence="2">
    <location>
        <begin position="100"/>
        <end position="135"/>
    </location>
</feature>
<feature type="domain" description="EGF-like" evidence="2">
    <location>
        <begin position="136"/>
        <end position="168"/>
    </location>
</feature>
<dbReference type="OrthoDB" id="300641at2759"/>
<dbReference type="InterPro" id="IPR009030">
    <property type="entry name" value="Growth_fac_rcpt_cys_sf"/>
</dbReference>
<sequence length="510" mass="57959">MFILLFVLSDSLKWCKIENTIVCVYTNVECPTSYGWSVEGFLISISEYDMYTTIGCGINTEHNVNLPDGTELKMKFTNKQKEFRLEDYLVNKKTEIKRDTCNIANCNICSQNNPNFCYICNDNYYLANRILPECVPCKNAICKQCNSNPSVCSSCYDGLYLNNEFECDYCSSNCKTCSSKEMCTDCNTGKYLYNGKCLSCQYCYNCETQTGCRQCWNGYYQENNGCTPCDSNCKTCSLQSTNCLSCKQGSYIQNNKCLMCSSYCTTNKCDTIQGCTECMNGYYKNNMTCFKCHEECLTCLNNQVNGCLTCENGRYFNNNQCVECDDNCEINMCDVVSGCQKCKIGYFPEEKRCSPCSKMPNCKTCSQTEKYQCISCVDRFVVNDYQCECPNHLYQNTSSTCDECYKNKSNCKLCQKYGNYEAECKVCYPPFELKEGSCVECQSKTNYIGNICVNNNGNCELQNGENECLKCPTDFYLRNKTCKPFDNKNLCETNSKITCENCGNGITTTG</sequence>
<dbReference type="RefSeq" id="XP_004259726.1">
    <property type="nucleotide sequence ID" value="XM_004259678.1"/>
</dbReference>
<feature type="domain" description="EGF-like" evidence="2">
    <location>
        <begin position="440"/>
        <end position="483"/>
    </location>
</feature>
<dbReference type="InterPro" id="IPR006212">
    <property type="entry name" value="Furin_repeat"/>
</dbReference>
<dbReference type="PANTHER" id="PTHR45756:SF1">
    <property type="entry name" value="PROTEIN KINASE DOMAIN CONTAINING PROTEIN"/>
    <property type="match status" value="1"/>
</dbReference>
<protein>
    <recommendedName>
        <fullName evidence="2">EGF-like domain-containing protein</fullName>
    </recommendedName>
</protein>
<dbReference type="PANTHER" id="PTHR45756">
    <property type="entry name" value="PALMITOYLTRANSFERASE"/>
    <property type="match status" value="1"/>
</dbReference>
<dbReference type="GeneID" id="14891938"/>
<dbReference type="VEuPathDB" id="AmoebaDB:EIN_263190"/>
<organism evidence="3 4">
    <name type="scientific">Entamoeba invadens IP1</name>
    <dbReference type="NCBI Taxonomy" id="370355"/>
    <lineage>
        <taxon>Eukaryota</taxon>
        <taxon>Amoebozoa</taxon>
        <taxon>Evosea</taxon>
        <taxon>Archamoebae</taxon>
        <taxon>Mastigamoebida</taxon>
        <taxon>Entamoebidae</taxon>
        <taxon>Entamoeba</taxon>
    </lineage>
</organism>